<name>A0A438EHK9_VITVI</name>
<evidence type="ECO:0000313" key="2">
    <source>
        <dbReference type="Proteomes" id="UP000288805"/>
    </source>
</evidence>
<comment type="caution">
    <text evidence="1">The sequence shown here is derived from an EMBL/GenBank/DDBJ whole genome shotgun (WGS) entry which is preliminary data.</text>
</comment>
<sequence>MVEGYNFFMQPLVNIPRLNEEEDWRRTSIFQTRVACQGRLCTLIIDGGSCSNLASEELVEKLNLKTEDHPNPYQIAWLSAWCDVLPMKVAHIMLGRPWLFDERVQHDGYENTYTLVRNGRKKILRPMKEIPPHKQPEEKVAPLKLEEPSNILIKKQVEVTRKDEEIINDESRKQEVMKLILDQPIEELKEVEEVSEESMFDFPRPNIIGKGRRCYLGVEGGDQEDLFRAAAILEMNMSLV</sequence>
<dbReference type="EMBL" id="QGNW01001287">
    <property type="protein sequence ID" value="RVW47152.1"/>
    <property type="molecule type" value="Genomic_DNA"/>
</dbReference>
<proteinExistence type="predicted"/>
<protein>
    <submittedName>
        <fullName evidence="1">Uncharacterized protein</fullName>
    </submittedName>
</protein>
<dbReference type="AlphaFoldDB" id="A0A438EHK9"/>
<dbReference type="CDD" id="cd00303">
    <property type="entry name" value="retropepsin_like"/>
    <property type="match status" value="1"/>
</dbReference>
<dbReference type="PANTHER" id="PTHR35046:SF26">
    <property type="entry name" value="RNA-DIRECTED DNA POLYMERASE"/>
    <property type="match status" value="1"/>
</dbReference>
<reference evidence="1 2" key="1">
    <citation type="journal article" date="2018" name="PLoS Genet.">
        <title>Population sequencing reveals clonal diversity and ancestral inbreeding in the grapevine cultivar Chardonnay.</title>
        <authorList>
            <person name="Roach M.J."/>
            <person name="Johnson D.L."/>
            <person name="Bohlmann J."/>
            <person name="van Vuuren H.J."/>
            <person name="Jones S.J."/>
            <person name="Pretorius I.S."/>
            <person name="Schmidt S.A."/>
            <person name="Borneman A.R."/>
        </authorList>
    </citation>
    <scope>NUCLEOTIDE SEQUENCE [LARGE SCALE GENOMIC DNA]</scope>
    <source>
        <strain evidence="2">cv. Chardonnay</strain>
        <tissue evidence="1">Leaf</tissue>
    </source>
</reference>
<evidence type="ECO:0000313" key="1">
    <source>
        <dbReference type="EMBL" id="RVW47152.1"/>
    </source>
</evidence>
<accession>A0A438EHK9</accession>
<dbReference type="Proteomes" id="UP000288805">
    <property type="component" value="Unassembled WGS sequence"/>
</dbReference>
<dbReference type="PANTHER" id="PTHR35046">
    <property type="entry name" value="ZINC KNUCKLE (CCHC-TYPE) FAMILY PROTEIN"/>
    <property type="match status" value="1"/>
</dbReference>
<organism evidence="1 2">
    <name type="scientific">Vitis vinifera</name>
    <name type="common">Grape</name>
    <dbReference type="NCBI Taxonomy" id="29760"/>
    <lineage>
        <taxon>Eukaryota</taxon>
        <taxon>Viridiplantae</taxon>
        <taxon>Streptophyta</taxon>
        <taxon>Embryophyta</taxon>
        <taxon>Tracheophyta</taxon>
        <taxon>Spermatophyta</taxon>
        <taxon>Magnoliopsida</taxon>
        <taxon>eudicotyledons</taxon>
        <taxon>Gunneridae</taxon>
        <taxon>Pentapetalae</taxon>
        <taxon>rosids</taxon>
        <taxon>Vitales</taxon>
        <taxon>Vitaceae</taxon>
        <taxon>Viteae</taxon>
        <taxon>Vitis</taxon>
    </lineage>
</organism>
<gene>
    <name evidence="1" type="ORF">CK203_070178</name>
</gene>